<accession>A0A2W0H6B2</accession>
<evidence type="ECO:0000256" key="1">
    <source>
        <dbReference type="SAM" id="Phobius"/>
    </source>
</evidence>
<dbReference type="RefSeq" id="WP_110521501.1">
    <property type="nucleotide sequence ID" value="NZ_PDOF01000003.1"/>
</dbReference>
<dbReference type="GO" id="GO:0016020">
    <property type="term" value="C:membrane"/>
    <property type="evidence" value="ECO:0007669"/>
    <property type="project" value="InterPro"/>
</dbReference>
<comment type="caution">
    <text evidence="3">The sequence shown here is derived from an EMBL/GenBank/DDBJ whole genome shotgun (WGS) entry which is preliminary data.</text>
</comment>
<name>A0A2W0H6B2_9BACI</name>
<proteinExistence type="predicted"/>
<dbReference type="EMBL" id="PDOF01000003">
    <property type="protein sequence ID" value="PYZ96226.1"/>
    <property type="molecule type" value="Genomic_DNA"/>
</dbReference>
<gene>
    <name evidence="3" type="ORF">CR205_17865</name>
</gene>
<keyword evidence="1" id="KW-0472">Membrane</keyword>
<keyword evidence="1" id="KW-0812">Transmembrane</keyword>
<sequence>MDWSRAKTILIMTFIFLNAFLIFQLVEKRNAENMSVMAQEDHSFQELLRRQNIEISIDDPEADEEGQYISGEGHEFGDEEQSMIEEQFEDQEISFRRNQMIRAVLDEPQELFGLDMASSVESFLADHLYNGDEYRFASYDEEERMIRAFQVYEDEPLRYRGEESHVILYLTEDGEVEGYDQRYMDFSPQLAPELMTPLEAIEVLILEYGIADVVIDEVELGHYNMTPANMDAHEYYAPMWRVTVDDEYYFVNAHNSEVWTD</sequence>
<evidence type="ECO:0000313" key="4">
    <source>
        <dbReference type="Proteomes" id="UP000248066"/>
    </source>
</evidence>
<keyword evidence="1" id="KW-1133">Transmembrane helix</keyword>
<feature type="transmembrane region" description="Helical" evidence="1">
    <location>
        <begin position="6"/>
        <end position="26"/>
    </location>
</feature>
<dbReference type="AlphaFoldDB" id="A0A2W0H6B2"/>
<dbReference type="Proteomes" id="UP000248066">
    <property type="component" value="Unassembled WGS sequence"/>
</dbReference>
<dbReference type="InterPro" id="IPR042274">
    <property type="entry name" value="YycH/YycI_2"/>
</dbReference>
<dbReference type="Pfam" id="PF09648">
    <property type="entry name" value="YycI"/>
    <property type="match status" value="1"/>
</dbReference>
<dbReference type="InterPro" id="IPR018604">
    <property type="entry name" value="YycI-like"/>
</dbReference>
<dbReference type="OrthoDB" id="2388036at2"/>
<evidence type="ECO:0000313" key="3">
    <source>
        <dbReference type="EMBL" id="PYZ96226.1"/>
    </source>
</evidence>
<evidence type="ECO:0000259" key="2">
    <source>
        <dbReference type="Pfam" id="PF09648"/>
    </source>
</evidence>
<protein>
    <recommendedName>
        <fullName evidence="2">Regulatory protein YycH-like domain-containing protein</fullName>
    </recommendedName>
</protein>
<reference evidence="3 4" key="1">
    <citation type="submission" date="2017-10" db="EMBL/GenBank/DDBJ databases">
        <title>Bacillus sp. nov., a halophilic bacterium isolated from a Yangshapao Lake.</title>
        <authorList>
            <person name="Wang H."/>
        </authorList>
    </citation>
    <scope>NUCLEOTIDE SEQUENCE [LARGE SCALE GENOMIC DNA]</scope>
    <source>
        <strain evidence="3 4">YSP-3</strain>
    </source>
</reference>
<keyword evidence="4" id="KW-1185">Reference proteome</keyword>
<organism evidence="3 4">
    <name type="scientific">Alteribacter lacisalsi</name>
    <dbReference type="NCBI Taxonomy" id="2045244"/>
    <lineage>
        <taxon>Bacteria</taxon>
        <taxon>Bacillati</taxon>
        <taxon>Bacillota</taxon>
        <taxon>Bacilli</taxon>
        <taxon>Bacillales</taxon>
        <taxon>Bacillaceae</taxon>
        <taxon>Alteribacter</taxon>
    </lineage>
</organism>
<dbReference type="Gene3D" id="3.30.310.160">
    <property type="entry name" value="YycH protein, domain 2"/>
    <property type="match status" value="1"/>
</dbReference>
<feature type="domain" description="Regulatory protein YycH-like" evidence="2">
    <location>
        <begin position="37"/>
        <end position="253"/>
    </location>
</feature>